<evidence type="ECO:0000256" key="1">
    <source>
        <dbReference type="SAM" id="MobiDB-lite"/>
    </source>
</evidence>
<accession>A0A3N0EFC3</accession>
<dbReference type="OrthoDB" id="182039at2"/>
<evidence type="ECO:0000259" key="2">
    <source>
        <dbReference type="Pfam" id="PF01425"/>
    </source>
</evidence>
<dbReference type="PANTHER" id="PTHR11895">
    <property type="entry name" value="TRANSAMIDASE"/>
    <property type="match status" value="1"/>
</dbReference>
<dbReference type="InterPro" id="IPR000120">
    <property type="entry name" value="Amidase"/>
</dbReference>
<keyword evidence="4" id="KW-1185">Reference proteome</keyword>
<dbReference type="SUPFAM" id="SSF75304">
    <property type="entry name" value="Amidase signature (AS) enzymes"/>
    <property type="match status" value="1"/>
</dbReference>
<protein>
    <recommendedName>
        <fullName evidence="2">Amidase domain-containing protein</fullName>
    </recommendedName>
</protein>
<name>A0A3N0EFC3_9ACTN</name>
<dbReference type="Gene3D" id="3.90.1300.10">
    <property type="entry name" value="Amidase signature (AS) domain"/>
    <property type="match status" value="1"/>
</dbReference>
<gene>
    <name evidence="3" type="ORF">EFW17_05055</name>
</gene>
<dbReference type="InterPro" id="IPR023631">
    <property type="entry name" value="Amidase_dom"/>
</dbReference>
<feature type="region of interest" description="Disordered" evidence="1">
    <location>
        <begin position="124"/>
        <end position="151"/>
    </location>
</feature>
<feature type="domain" description="Amidase" evidence="2">
    <location>
        <begin position="109"/>
        <end position="517"/>
    </location>
</feature>
<proteinExistence type="predicted"/>
<comment type="caution">
    <text evidence="3">The sequence shown here is derived from an EMBL/GenBank/DDBJ whole genome shotgun (WGS) entry which is preliminary data.</text>
</comment>
<dbReference type="Pfam" id="PF01425">
    <property type="entry name" value="Amidase"/>
    <property type="match status" value="1"/>
</dbReference>
<evidence type="ECO:0000313" key="3">
    <source>
        <dbReference type="EMBL" id="RNL86565.1"/>
    </source>
</evidence>
<dbReference type="Proteomes" id="UP000269198">
    <property type="component" value="Unassembled WGS sequence"/>
</dbReference>
<dbReference type="AlphaFoldDB" id="A0A3N0EFC3"/>
<evidence type="ECO:0000313" key="4">
    <source>
        <dbReference type="Proteomes" id="UP000269198"/>
    </source>
</evidence>
<feature type="region of interest" description="Disordered" evidence="1">
    <location>
        <begin position="1"/>
        <end position="82"/>
    </location>
</feature>
<sequence>MVGRGGKGGARTRRGRSAHTADAVVRRSRNPPRDPPCGSPNSRRSCSYRHGHSATLTTATRSTREREPMSEPSAGSAAEHRAGGATDALGLGRDIAAGGVDPVEHCADSLERADAPEARHAFITRTPRRARDEAAASRRRHRDGAAHGPLDGVPIAVKDLFDVAGTPTTAGSATLRDAAPATTDATIVANAAAAGMVCVGKTNLSEFAYSGLGLNATFGTPPNPHTPGGIPGGSSSGSAVAVATGVAPCALGTDTSGSVRVPATFCGLVGFRPSTSRLDQTGVYPLAPTLDSVGPLTRTVPDAAALDAVLRGRVPTPVRPPEPAELDVLVPEGVLTEDLDDEVRRRFEAALERLERGGARIRYGRVPAVEAVPPLFRDHGTLVAAEAHRTHAATVRGADADRIDPRILHRLRQGEAVLRDSYDLLLRRRAELRREANALLGTTVLVYPTVPATAPERALVEADPVSYARVNARVLRNTMVGSFLDLPSLTLPAGGSGAGRTVGVSVSGPTGADDRVLAAAAAVESVLAR</sequence>
<reference evidence="3 4" key="1">
    <citation type="submission" date="2018-11" db="EMBL/GenBank/DDBJ databases">
        <title>The genome draft of YIM 96095.</title>
        <authorList>
            <person name="Tang S.-K."/>
            <person name="Chunyu W.-X."/>
            <person name="Feng Y.-Z."/>
        </authorList>
    </citation>
    <scope>NUCLEOTIDE SEQUENCE [LARGE SCALE GENOMIC DNA]</scope>
    <source>
        <strain evidence="3 4">YIM 96095</strain>
    </source>
</reference>
<organism evidence="3 4">
    <name type="scientific">Halostreptopolyspora alba</name>
    <dbReference type="NCBI Taxonomy" id="2487137"/>
    <lineage>
        <taxon>Bacteria</taxon>
        <taxon>Bacillati</taxon>
        <taxon>Actinomycetota</taxon>
        <taxon>Actinomycetes</taxon>
        <taxon>Streptosporangiales</taxon>
        <taxon>Nocardiopsidaceae</taxon>
        <taxon>Halostreptopolyspora</taxon>
    </lineage>
</organism>
<dbReference type="PANTHER" id="PTHR11895:SF176">
    <property type="entry name" value="AMIDASE AMID-RELATED"/>
    <property type="match status" value="1"/>
</dbReference>
<dbReference type="InterPro" id="IPR036928">
    <property type="entry name" value="AS_sf"/>
</dbReference>
<dbReference type="EMBL" id="RJMB01000003">
    <property type="protein sequence ID" value="RNL86565.1"/>
    <property type="molecule type" value="Genomic_DNA"/>
</dbReference>
<dbReference type="GO" id="GO:0003824">
    <property type="term" value="F:catalytic activity"/>
    <property type="evidence" value="ECO:0007669"/>
    <property type="project" value="InterPro"/>
</dbReference>